<dbReference type="Pfam" id="PF03372">
    <property type="entry name" value="Exo_endo_phos"/>
    <property type="match status" value="1"/>
</dbReference>
<keyword evidence="3" id="KW-1185">Reference proteome</keyword>
<accession>A0ABP8BY15</accession>
<dbReference type="PANTHER" id="PTHR14859">
    <property type="entry name" value="CALCOFLUOR WHITE HYPERSENSITIVE PROTEIN PRECURSOR"/>
    <property type="match status" value="1"/>
</dbReference>
<name>A0ABP8BY15_9ACTN</name>
<reference evidence="3" key="1">
    <citation type="journal article" date="2019" name="Int. J. Syst. Evol. Microbiol.">
        <title>The Global Catalogue of Microorganisms (GCM) 10K type strain sequencing project: providing services to taxonomists for standard genome sequencing and annotation.</title>
        <authorList>
            <consortium name="The Broad Institute Genomics Platform"/>
            <consortium name="The Broad Institute Genome Sequencing Center for Infectious Disease"/>
            <person name="Wu L."/>
            <person name="Ma J."/>
        </authorList>
    </citation>
    <scope>NUCLEOTIDE SEQUENCE [LARGE SCALE GENOMIC DNA]</scope>
    <source>
        <strain evidence="3">JCM 17440</strain>
    </source>
</reference>
<evidence type="ECO:0000313" key="2">
    <source>
        <dbReference type="EMBL" id="GAA4230197.1"/>
    </source>
</evidence>
<evidence type="ECO:0000313" key="3">
    <source>
        <dbReference type="Proteomes" id="UP001501710"/>
    </source>
</evidence>
<gene>
    <name evidence="2" type="ORF">GCM10022254_24420</name>
</gene>
<proteinExistence type="predicted"/>
<dbReference type="SUPFAM" id="SSF56219">
    <property type="entry name" value="DNase I-like"/>
    <property type="match status" value="1"/>
</dbReference>
<dbReference type="Gene3D" id="3.60.10.10">
    <property type="entry name" value="Endonuclease/exonuclease/phosphatase"/>
    <property type="match status" value="1"/>
</dbReference>
<dbReference type="InterPro" id="IPR036691">
    <property type="entry name" value="Endo/exonu/phosph_ase_sf"/>
</dbReference>
<keyword evidence="2" id="KW-0540">Nuclease</keyword>
<dbReference type="Proteomes" id="UP001501710">
    <property type="component" value="Unassembled WGS sequence"/>
</dbReference>
<dbReference type="EMBL" id="BAABAS010000005">
    <property type="protein sequence ID" value="GAA4230197.1"/>
    <property type="molecule type" value="Genomic_DNA"/>
</dbReference>
<feature type="domain" description="Endonuclease/exonuclease/phosphatase" evidence="1">
    <location>
        <begin position="5"/>
        <end position="209"/>
    </location>
</feature>
<protein>
    <submittedName>
        <fullName evidence="2">Endonuclease/exonuclease/phosphatase family protein</fullName>
    </submittedName>
</protein>
<dbReference type="RefSeq" id="WP_344894578.1">
    <property type="nucleotide sequence ID" value="NZ_BAABAS010000005.1"/>
</dbReference>
<dbReference type="InterPro" id="IPR051916">
    <property type="entry name" value="GPI-anchor_lipid_remodeler"/>
</dbReference>
<dbReference type="PANTHER" id="PTHR14859:SF15">
    <property type="entry name" value="ENDONUCLEASE_EXONUCLEASE_PHOSPHATASE DOMAIN-CONTAINING PROTEIN"/>
    <property type="match status" value="1"/>
</dbReference>
<dbReference type="GO" id="GO:0004519">
    <property type="term" value="F:endonuclease activity"/>
    <property type="evidence" value="ECO:0007669"/>
    <property type="project" value="UniProtKB-KW"/>
</dbReference>
<dbReference type="InterPro" id="IPR005135">
    <property type="entry name" value="Endo/exonuclease/phosphatase"/>
</dbReference>
<evidence type="ECO:0000259" key="1">
    <source>
        <dbReference type="Pfam" id="PF03372"/>
    </source>
</evidence>
<organism evidence="2 3">
    <name type="scientific">Actinomadura meridiana</name>
    <dbReference type="NCBI Taxonomy" id="559626"/>
    <lineage>
        <taxon>Bacteria</taxon>
        <taxon>Bacillati</taxon>
        <taxon>Actinomycetota</taxon>
        <taxon>Actinomycetes</taxon>
        <taxon>Streptosporangiales</taxon>
        <taxon>Thermomonosporaceae</taxon>
        <taxon>Actinomadura</taxon>
    </lineage>
</organism>
<comment type="caution">
    <text evidence="2">The sequence shown here is derived from an EMBL/GenBank/DDBJ whole genome shotgun (WGS) entry which is preliminary data.</text>
</comment>
<keyword evidence="2" id="KW-0378">Hydrolase</keyword>
<sequence length="236" mass="26165">MPTVLSYNLRSLRDDPSAVARVVRTIAPDVACLQEVPRFWTWRLQRRRLANACGMTIAAGRRACGLAVFTAPHVRRVTREFHLLTPDKDLHRRALAVAVLEINGTRLIAASTHLDLKDEPRQRHAQEILAHLARAKARHQAPVVLAGDINEEPGGPTWTALTSHFHDAYERAPTNAELTFTARTPTRRIDAIFTDPTIQVTACGVPTGESLLADYPQATDHRPVLADLVLPNPQKP</sequence>
<keyword evidence="2" id="KW-0255">Endonuclease</keyword>